<proteinExistence type="predicted"/>
<keyword evidence="1" id="KW-0812">Transmembrane</keyword>
<reference evidence="2 3" key="1">
    <citation type="submission" date="2015-09" db="EMBL/GenBank/DDBJ databases">
        <authorList>
            <consortium name="Swine Surveillance"/>
        </authorList>
    </citation>
    <scope>NUCLEOTIDE SEQUENCE [LARGE SCALE GENOMIC DNA]</scope>
    <source>
        <strain evidence="2 3">CECT 7648</strain>
    </source>
</reference>
<sequence length="74" mass="8126">MSSLTWLVLSGLVLFGALAVHLYCRRRLAARGISLDDIGRRTLATPLGLVSFWVAVVMTAVHLTSWAAFTLRLI</sequence>
<organism evidence="2 3">
    <name type="scientific">Tropicibacter naphthalenivorans</name>
    <dbReference type="NCBI Taxonomy" id="441103"/>
    <lineage>
        <taxon>Bacteria</taxon>
        <taxon>Pseudomonadati</taxon>
        <taxon>Pseudomonadota</taxon>
        <taxon>Alphaproteobacteria</taxon>
        <taxon>Rhodobacterales</taxon>
        <taxon>Roseobacteraceae</taxon>
        <taxon>Tropicibacter</taxon>
    </lineage>
</organism>
<accession>A0A0P1GTJ6</accession>
<feature type="transmembrane region" description="Helical" evidence="1">
    <location>
        <begin position="43"/>
        <end position="69"/>
    </location>
</feature>
<dbReference type="RefSeq" id="WP_058247210.1">
    <property type="nucleotide sequence ID" value="NZ_CYSE01000003.1"/>
</dbReference>
<evidence type="ECO:0000313" key="3">
    <source>
        <dbReference type="Proteomes" id="UP000054935"/>
    </source>
</evidence>
<keyword evidence="3" id="KW-1185">Reference proteome</keyword>
<dbReference type="EMBL" id="CYSE01000003">
    <property type="protein sequence ID" value="CUH77907.1"/>
    <property type="molecule type" value="Genomic_DNA"/>
</dbReference>
<gene>
    <name evidence="2" type="ORF">TRN7648_01682</name>
</gene>
<evidence type="ECO:0000256" key="1">
    <source>
        <dbReference type="SAM" id="Phobius"/>
    </source>
</evidence>
<evidence type="ECO:0000313" key="2">
    <source>
        <dbReference type="EMBL" id="CUH77907.1"/>
    </source>
</evidence>
<dbReference type="AlphaFoldDB" id="A0A0P1GTJ6"/>
<protein>
    <submittedName>
        <fullName evidence="2">Uncharacterized protein</fullName>
    </submittedName>
</protein>
<name>A0A0P1GTJ6_9RHOB</name>
<dbReference type="Proteomes" id="UP000054935">
    <property type="component" value="Unassembled WGS sequence"/>
</dbReference>
<keyword evidence="1" id="KW-0472">Membrane</keyword>
<keyword evidence="1" id="KW-1133">Transmembrane helix</keyword>